<feature type="domain" description="Peptidoglycan hydrolase PcsB coiled-coil" evidence="4">
    <location>
        <begin position="99"/>
        <end position="171"/>
    </location>
</feature>
<dbReference type="Pfam" id="PF01551">
    <property type="entry name" value="Peptidase_M23"/>
    <property type="match status" value="1"/>
</dbReference>
<dbReference type="Pfam" id="PF24568">
    <property type="entry name" value="CC_PcsB"/>
    <property type="match status" value="1"/>
</dbReference>
<feature type="coiled-coil region" evidence="2">
    <location>
        <begin position="165"/>
        <end position="241"/>
    </location>
</feature>
<feature type="coiled-coil region" evidence="2">
    <location>
        <begin position="26"/>
        <end position="109"/>
    </location>
</feature>
<keyword evidence="6" id="KW-1185">Reference proteome</keyword>
<evidence type="ECO:0000313" key="5">
    <source>
        <dbReference type="EMBL" id="BCS80772.1"/>
    </source>
</evidence>
<dbReference type="InterPro" id="IPR050570">
    <property type="entry name" value="Cell_wall_metabolism_enzyme"/>
</dbReference>
<feature type="domain" description="M23ase beta-sheet core" evidence="3">
    <location>
        <begin position="279"/>
        <end position="374"/>
    </location>
</feature>
<evidence type="ECO:0000256" key="1">
    <source>
        <dbReference type="ARBA" id="ARBA00022729"/>
    </source>
</evidence>
<keyword evidence="2" id="KW-0175">Coiled coil</keyword>
<dbReference type="Proteomes" id="UP000663623">
    <property type="component" value="Chromosome"/>
</dbReference>
<dbReference type="SUPFAM" id="SSF51261">
    <property type="entry name" value="Duplicated hybrid motif"/>
    <property type="match status" value="1"/>
</dbReference>
<dbReference type="RefSeq" id="WP_207181450.1">
    <property type="nucleotide sequence ID" value="NZ_AP024480.1"/>
</dbReference>
<dbReference type="PANTHER" id="PTHR21666:SF289">
    <property type="entry name" value="L-ALA--D-GLU ENDOPEPTIDASE"/>
    <property type="match status" value="1"/>
</dbReference>
<evidence type="ECO:0000313" key="6">
    <source>
        <dbReference type="Proteomes" id="UP000663623"/>
    </source>
</evidence>
<organism evidence="5 6">
    <name type="scientific">Caldicellulosiruptor diazotrophicus</name>
    <dbReference type="NCBI Taxonomy" id="2806205"/>
    <lineage>
        <taxon>Bacteria</taxon>
        <taxon>Bacillati</taxon>
        <taxon>Bacillota</taxon>
        <taxon>Bacillota incertae sedis</taxon>
        <taxon>Caldicellulosiruptorales</taxon>
        <taxon>Caldicellulosiruptoraceae</taxon>
        <taxon>Caldicellulosiruptor</taxon>
    </lineage>
</organism>
<gene>
    <name evidence="5" type="ORF">CaldiYA01_07320</name>
</gene>
<evidence type="ECO:0000256" key="2">
    <source>
        <dbReference type="SAM" id="Coils"/>
    </source>
</evidence>
<dbReference type="Gene3D" id="2.70.70.10">
    <property type="entry name" value="Glucose Permease (Domain IIA)"/>
    <property type="match status" value="1"/>
</dbReference>
<dbReference type="InterPro" id="IPR011055">
    <property type="entry name" value="Dup_hybrid_motif"/>
</dbReference>
<dbReference type="EMBL" id="AP024480">
    <property type="protein sequence ID" value="BCS80772.1"/>
    <property type="molecule type" value="Genomic_DNA"/>
</dbReference>
<dbReference type="InterPro" id="IPR057309">
    <property type="entry name" value="PcsB_CC"/>
</dbReference>
<proteinExistence type="predicted"/>
<sequence>MKIRLKIFSILLIFVIFFETAVSSTLKEYQSKLKSIEKSKQKAQQKIIEVKKQQQQVLSQIDGLDKKIDDVEGKIRNLKANIASIENKILKTEAELKEEEKRKEMYYEKFKERIRCIYELNTVSVSYIEMLLDSQNLSDFFTRMYLFNDIIEYDKQILNEYTKSIETIKNKKKELVLLKEDLSRQKKDLESYQASLLADQNEKKKLLSELEKEQDKLERMLDELEEISNELSKKIKEILARQKKKRMYKGGKLLWPLEGYYEVTSYFGMRFHPILKKNKMHTGIDIAAPYGASVLAAADGDVILAGWVSGYGKTVIIDNGSGISTLYGHLSSINVTVGQKVKRGEIIGSVGATGYATGPHLHFEVRINGDISDPLNFLR</sequence>
<evidence type="ECO:0000259" key="3">
    <source>
        <dbReference type="Pfam" id="PF01551"/>
    </source>
</evidence>
<dbReference type="CDD" id="cd12797">
    <property type="entry name" value="M23_peptidase"/>
    <property type="match status" value="1"/>
</dbReference>
<dbReference type="InterPro" id="IPR016047">
    <property type="entry name" value="M23ase_b-sheet_dom"/>
</dbReference>
<protein>
    <submittedName>
        <fullName evidence="5">Metalloendopeptidase</fullName>
    </submittedName>
</protein>
<dbReference type="Gene3D" id="6.10.250.3150">
    <property type="match status" value="1"/>
</dbReference>
<name>A0ABM7NKY0_9FIRM</name>
<reference evidence="5 6" key="1">
    <citation type="submission" date="2021-02" db="EMBL/GenBank/DDBJ databases">
        <title>Nitrogen-fixing ability and nitrogen fixation related genes of thermophilic fermentative bacteria in the genus Caldicellulosiruptor.</title>
        <authorList>
            <person name="Chen Y."/>
            <person name="Nishihara A."/>
            <person name="Haruta S."/>
        </authorList>
    </citation>
    <scope>NUCLEOTIDE SEQUENCE [LARGE SCALE GENOMIC DNA]</scope>
    <source>
        <strain evidence="5 6">YA01</strain>
    </source>
</reference>
<dbReference type="PANTHER" id="PTHR21666">
    <property type="entry name" value="PEPTIDASE-RELATED"/>
    <property type="match status" value="1"/>
</dbReference>
<evidence type="ECO:0000259" key="4">
    <source>
        <dbReference type="Pfam" id="PF24568"/>
    </source>
</evidence>
<accession>A0ABM7NKY0</accession>
<keyword evidence="1" id="KW-0732">Signal</keyword>